<dbReference type="PANTHER" id="PTHR47433:SF1">
    <property type="entry name" value="VACUOLAR PROTEIN SORTING-ASSOCIATED PROTEIN 17"/>
    <property type="match status" value="1"/>
</dbReference>
<dbReference type="InterPro" id="IPR014461">
    <property type="entry name" value="Retromer_complex_Vps17"/>
</dbReference>
<dbReference type="EMBL" id="CP059267">
    <property type="protein sequence ID" value="QLQ78234.1"/>
    <property type="molecule type" value="Genomic_DNA"/>
</dbReference>
<dbReference type="GO" id="GO:0030905">
    <property type="term" value="C:retromer, tubulation complex"/>
    <property type="evidence" value="ECO:0007669"/>
    <property type="project" value="TreeGrafter"/>
</dbReference>
<dbReference type="Gene3D" id="3.30.1520.10">
    <property type="entry name" value="Phox-like domain"/>
    <property type="match status" value="1"/>
</dbReference>
<feature type="compositionally biased region" description="Acidic residues" evidence="2">
    <location>
        <begin position="1"/>
        <end position="11"/>
    </location>
</feature>
<dbReference type="SUPFAM" id="SSF64268">
    <property type="entry name" value="PX domain"/>
    <property type="match status" value="1"/>
</dbReference>
<gene>
    <name evidence="4" type="ORF">HG537_0A04810</name>
</gene>
<proteinExistence type="predicted"/>
<keyword evidence="1" id="KW-0175">Coiled coil</keyword>
<dbReference type="AlphaFoldDB" id="A0A7H9HK76"/>
<feature type="coiled-coil region" evidence="1">
    <location>
        <begin position="349"/>
        <end position="376"/>
    </location>
</feature>
<dbReference type="GO" id="GO:0032266">
    <property type="term" value="F:phosphatidylinositol-3-phosphate binding"/>
    <property type="evidence" value="ECO:0007669"/>
    <property type="project" value="TreeGrafter"/>
</dbReference>
<dbReference type="InterPro" id="IPR036871">
    <property type="entry name" value="PX_dom_sf"/>
</dbReference>
<dbReference type="Proteomes" id="UP000510647">
    <property type="component" value="Chromosome 1"/>
</dbReference>
<sequence>MEPYEVGDDTIDNNPFAEPVEQTEPAEPEEQREQRQEETERVKEPGKSVEQVDLLPERTKSGKYRLLVKVTALERVGNVTNKRENPVVVFDVSTNVPTFRKNQHRKVRKTADEFRQLFKYLNGAIQESFIASLPPTYTSLGINNEEDYTQTMSRFQQWFNRICDDPLVVRNEEVAFFIESDFGSYSPISESRLPASGLRRKTLKQLSPPYDEVVELAEFRPLVKSVHWISQEIQTKLAKVCKARKILAQEENAFGQGFVALHEDQLLYKNFGKVLTANGDIDSIMATLDLGTLHDGLEWIVRDSYVVKEALTNRHLIMRDLLQAQQTSKLRQERARKLRAKRDISPLKVDEALRQLKAASRDENELTVKLQRITANMCIEKTLWLSWFENYLSSSIRDYTMRKIEYERKKLSLLERIRSDVRRADTKGGLSRLGREASLSKIKQDRQLSQTLDGDNWTGEIRRRSQGQFDKLSQTEFDKTLNLQEQTNQTDLHDKSSLDARHAAIMLGLPTF</sequence>
<feature type="domain" description="PX" evidence="3">
    <location>
        <begin position="71"/>
        <end position="181"/>
    </location>
</feature>
<dbReference type="Gene3D" id="1.20.1270.60">
    <property type="entry name" value="Arfaptin homology (AH) domain/BAR domain"/>
    <property type="match status" value="1"/>
</dbReference>
<dbReference type="InterPro" id="IPR001683">
    <property type="entry name" value="PX_dom"/>
</dbReference>
<evidence type="ECO:0000313" key="4">
    <source>
        <dbReference type="EMBL" id="QLQ78234.1"/>
    </source>
</evidence>
<evidence type="ECO:0000256" key="2">
    <source>
        <dbReference type="SAM" id="MobiDB-lite"/>
    </source>
</evidence>
<name>A0A7H9HK76_9SACH</name>
<dbReference type="CDD" id="cd06891">
    <property type="entry name" value="PX_Vps17p"/>
    <property type="match status" value="1"/>
</dbReference>
<dbReference type="Pfam" id="PF00787">
    <property type="entry name" value="PX"/>
    <property type="match status" value="1"/>
</dbReference>
<dbReference type="InterPro" id="IPR037907">
    <property type="entry name" value="Vps17_PX"/>
</dbReference>
<dbReference type="GO" id="GO:0006886">
    <property type="term" value="P:intracellular protein transport"/>
    <property type="evidence" value="ECO:0007669"/>
    <property type="project" value="TreeGrafter"/>
</dbReference>
<dbReference type="PANTHER" id="PTHR47433">
    <property type="entry name" value="VACUOLAR PROTEIN SORTING-ASSOCIATED PROTEIN 17"/>
    <property type="match status" value="1"/>
</dbReference>
<protein>
    <recommendedName>
        <fullName evidence="3">PX domain-containing protein</fullName>
    </recommendedName>
</protein>
<keyword evidence="5" id="KW-1185">Reference proteome</keyword>
<evidence type="ECO:0000313" key="5">
    <source>
        <dbReference type="Proteomes" id="UP000510647"/>
    </source>
</evidence>
<dbReference type="SMART" id="SM00312">
    <property type="entry name" value="PX"/>
    <property type="match status" value="1"/>
</dbReference>
<evidence type="ECO:0000259" key="3">
    <source>
        <dbReference type="SMART" id="SM00312"/>
    </source>
</evidence>
<dbReference type="PIRSF" id="PIRSF011791">
    <property type="entry name" value="Vps17"/>
    <property type="match status" value="1"/>
</dbReference>
<feature type="region of interest" description="Disordered" evidence="2">
    <location>
        <begin position="1"/>
        <end position="52"/>
    </location>
</feature>
<dbReference type="GO" id="GO:0005768">
    <property type="term" value="C:endosome"/>
    <property type="evidence" value="ECO:0007669"/>
    <property type="project" value="TreeGrafter"/>
</dbReference>
<accession>A0A7H9HK76</accession>
<feature type="compositionally biased region" description="Basic and acidic residues" evidence="2">
    <location>
        <begin position="29"/>
        <end position="47"/>
    </location>
</feature>
<reference evidence="4 5" key="1">
    <citation type="submission" date="2020-06" db="EMBL/GenBank/DDBJ databases">
        <title>The yeast mating-type switching endonuclease HO is a domesticated member of an unorthodox homing genetic element family.</title>
        <authorList>
            <person name="Coughlan A.Y."/>
            <person name="Lombardi L."/>
            <person name="Braun-Galleani S."/>
            <person name="Martos A.R."/>
            <person name="Galeote V."/>
            <person name="Bigey F."/>
            <person name="Dequin S."/>
            <person name="Byrne K.P."/>
            <person name="Wolfe K.H."/>
        </authorList>
    </citation>
    <scope>NUCLEOTIDE SEQUENCE [LARGE SCALE GENOMIC DNA]</scope>
    <source>
        <strain evidence="4 5">CBS2947</strain>
    </source>
</reference>
<dbReference type="InterPro" id="IPR027267">
    <property type="entry name" value="AH/BAR_dom_sf"/>
</dbReference>
<organism evidence="4 5">
    <name type="scientific">Torulaspora globosa</name>
    <dbReference type="NCBI Taxonomy" id="48254"/>
    <lineage>
        <taxon>Eukaryota</taxon>
        <taxon>Fungi</taxon>
        <taxon>Dikarya</taxon>
        <taxon>Ascomycota</taxon>
        <taxon>Saccharomycotina</taxon>
        <taxon>Saccharomycetes</taxon>
        <taxon>Saccharomycetales</taxon>
        <taxon>Saccharomycetaceae</taxon>
        <taxon>Torulaspora</taxon>
    </lineage>
</organism>
<dbReference type="GO" id="GO:0042147">
    <property type="term" value="P:retrograde transport, endosome to Golgi"/>
    <property type="evidence" value="ECO:0007669"/>
    <property type="project" value="InterPro"/>
</dbReference>
<dbReference type="OrthoDB" id="9976382at2759"/>
<evidence type="ECO:0000256" key="1">
    <source>
        <dbReference type="SAM" id="Coils"/>
    </source>
</evidence>
<dbReference type="GO" id="GO:0005829">
    <property type="term" value="C:cytosol"/>
    <property type="evidence" value="ECO:0007669"/>
    <property type="project" value="GOC"/>
</dbReference>
<dbReference type="InterPro" id="IPR053055">
    <property type="entry name" value="VPS17"/>
</dbReference>